<dbReference type="Gene3D" id="3.40.50.300">
    <property type="entry name" value="P-loop containing nucleotide triphosphate hydrolases"/>
    <property type="match status" value="1"/>
</dbReference>
<protein>
    <recommendedName>
        <fullName evidence="2 10">Thymidine kinase</fullName>
        <ecNumber evidence="2 10">2.7.1.21</ecNumber>
    </recommendedName>
</protein>
<dbReference type="GO" id="GO:0004797">
    <property type="term" value="F:thymidine kinase activity"/>
    <property type="evidence" value="ECO:0007669"/>
    <property type="project" value="UniProtKB-EC"/>
</dbReference>
<accession>A0A4Y5FEQ3</accession>
<feature type="binding site" evidence="9">
    <location>
        <position position="181"/>
    </location>
    <ligand>
        <name>substrate</name>
    </ligand>
</feature>
<keyword evidence="6 10" id="KW-0418">Kinase</keyword>
<comment type="similarity">
    <text evidence="1 11">Belongs to the thymidine kinase family.</text>
</comment>
<dbReference type="SUPFAM" id="SSF57716">
    <property type="entry name" value="Glucocorticoid receptor-like (DNA-binding domain)"/>
    <property type="match status" value="1"/>
</dbReference>
<proteinExistence type="inferred from homology"/>
<dbReference type="InterPro" id="IPR001267">
    <property type="entry name" value="Thymidine_kinase"/>
</dbReference>
<dbReference type="GO" id="GO:0071897">
    <property type="term" value="P:DNA biosynthetic process"/>
    <property type="evidence" value="ECO:0007669"/>
    <property type="project" value="UniProtKB-KW"/>
</dbReference>
<dbReference type="PANTHER" id="PTHR11441:SF0">
    <property type="entry name" value="THYMIDINE KINASE, CYTOSOLIC"/>
    <property type="match status" value="1"/>
</dbReference>
<reference evidence="12 13" key="1">
    <citation type="submission" date="2019-02" db="EMBL/GenBank/DDBJ databases">
        <title>Isolation of virulent Lactobacillus brevis phages.</title>
        <authorList>
            <person name="Feyereisen M."/>
            <person name="Mahony J."/>
            <person name="O'Sullivan T."/>
            <person name="van Sinderen D."/>
        </authorList>
    </citation>
    <scope>NUCLEOTIDE SEQUENCE [LARGE SCALE GENOMIC DNA]</scope>
</reference>
<feature type="binding site" evidence="9">
    <location>
        <begin position="174"/>
        <end position="177"/>
    </location>
    <ligand>
        <name>substrate</name>
    </ligand>
</feature>
<evidence type="ECO:0000256" key="9">
    <source>
        <dbReference type="PIRSR" id="PIRSR035805-2"/>
    </source>
</evidence>
<keyword evidence="3 10" id="KW-0237">DNA synthesis</keyword>
<dbReference type="Gene3D" id="3.30.60.20">
    <property type="match status" value="1"/>
</dbReference>
<keyword evidence="13" id="KW-1185">Reference proteome</keyword>
<comment type="catalytic activity">
    <reaction evidence="10">
        <text>thymidine + ATP = dTMP + ADP + H(+)</text>
        <dbReference type="Rhea" id="RHEA:19129"/>
        <dbReference type="ChEBI" id="CHEBI:15378"/>
        <dbReference type="ChEBI" id="CHEBI:17748"/>
        <dbReference type="ChEBI" id="CHEBI:30616"/>
        <dbReference type="ChEBI" id="CHEBI:63528"/>
        <dbReference type="ChEBI" id="CHEBI:456216"/>
        <dbReference type="EC" id="2.7.1.21"/>
    </reaction>
</comment>
<dbReference type="EMBL" id="MK504444">
    <property type="protein sequence ID" value="QBJ03569.1"/>
    <property type="molecule type" value="Genomic_DNA"/>
</dbReference>
<evidence type="ECO:0000256" key="6">
    <source>
        <dbReference type="ARBA" id="ARBA00022777"/>
    </source>
</evidence>
<dbReference type="InterPro" id="IPR027417">
    <property type="entry name" value="P-loop_NTPase"/>
</dbReference>
<keyword evidence="4 10" id="KW-0808">Transferase</keyword>
<evidence type="ECO:0000256" key="3">
    <source>
        <dbReference type="ARBA" id="ARBA00022634"/>
    </source>
</evidence>
<evidence type="ECO:0000256" key="2">
    <source>
        <dbReference type="ARBA" id="ARBA00012118"/>
    </source>
</evidence>
<evidence type="ECO:0000313" key="13">
    <source>
        <dbReference type="Proteomes" id="UP000309991"/>
    </source>
</evidence>
<evidence type="ECO:0000256" key="8">
    <source>
        <dbReference type="PIRSR" id="PIRSR035805-1"/>
    </source>
</evidence>
<evidence type="ECO:0000256" key="5">
    <source>
        <dbReference type="ARBA" id="ARBA00022741"/>
    </source>
</evidence>
<dbReference type="GO" id="GO:0046104">
    <property type="term" value="P:thymidine metabolic process"/>
    <property type="evidence" value="ECO:0007669"/>
    <property type="project" value="TreeGrafter"/>
</dbReference>
<dbReference type="Proteomes" id="UP000309991">
    <property type="component" value="Segment"/>
</dbReference>
<dbReference type="PANTHER" id="PTHR11441">
    <property type="entry name" value="THYMIDINE KINASE"/>
    <property type="match status" value="1"/>
</dbReference>
<evidence type="ECO:0000313" key="12">
    <source>
        <dbReference type="EMBL" id="QBJ03569.1"/>
    </source>
</evidence>
<dbReference type="PIRSF" id="PIRSF035805">
    <property type="entry name" value="TK_cell"/>
    <property type="match status" value="1"/>
</dbReference>
<feature type="active site" description="Proton acceptor" evidence="8">
    <location>
        <position position="92"/>
    </location>
</feature>
<organism evidence="12 13">
    <name type="scientific">Lactobacillus phage 3-521</name>
    <dbReference type="NCBI Taxonomy" id="2510943"/>
    <lineage>
        <taxon>Viruses</taxon>
        <taxon>Duplodnaviria</taxon>
        <taxon>Heunggongvirae</taxon>
        <taxon>Uroviricota</taxon>
        <taxon>Caudoviricetes</taxon>
        <taxon>Herelleviridae</taxon>
        <taxon>Watanabevirus</taxon>
        <taxon>Watanabevirus wv3521</taxon>
    </lineage>
</organism>
<keyword evidence="5 10" id="KW-0547">Nucleotide-binding</keyword>
<evidence type="ECO:0000256" key="10">
    <source>
        <dbReference type="RuleBase" id="RU000544"/>
    </source>
</evidence>
<name>A0A4Y5FEQ3_9CAUD</name>
<dbReference type="Pfam" id="PF00265">
    <property type="entry name" value="TK"/>
    <property type="match status" value="1"/>
</dbReference>
<evidence type="ECO:0000256" key="4">
    <source>
        <dbReference type="ARBA" id="ARBA00022679"/>
    </source>
</evidence>
<gene>
    <name evidence="12" type="ORF">UCC3521_0031</name>
</gene>
<dbReference type="SUPFAM" id="SSF52540">
    <property type="entry name" value="P-loop containing nucleoside triphosphate hydrolases"/>
    <property type="match status" value="1"/>
</dbReference>
<evidence type="ECO:0000256" key="11">
    <source>
        <dbReference type="RuleBase" id="RU004165"/>
    </source>
</evidence>
<sequence length="210" mass="23701">MGKIFYYYGTMKSSKTANLLMVYHNYTEKGIEPILVKPQSDTRSGENTIASRVGISEEADYVIPSNLPDYFDWVQELVGDAYVNKRPVLIDECQFLSPIFVNELCDSAEDLTVMAYGLLTNFGGNLFDGSKAWVERADDIREIKTICDYCGKKATHNLLLVDGKPVFDTSKGDVVIGDTNYKVVCNHHWLEKKQGEDSNQVQKVYNAEDK</sequence>
<keyword evidence="7 10" id="KW-0067">ATP-binding</keyword>
<evidence type="ECO:0000256" key="1">
    <source>
        <dbReference type="ARBA" id="ARBA00007587"/>
    </source>
</evidence>
<evidence type="ECO:0000256" key="7">
    <source>
        <dbReference type="ARBA" id="ARBA00022840"/>
    </source>
</evidence>
<dbReference type="GO" id="GO:0005524">
    <property type="term" value="F:ATP binding"/>
    <property type="evidence" value="ECO:0007669"/>
    <property type="project" value="UniProtKB-KW"/>
</dbReference>
<dbReference type="EC" id="2.7.1.21" evidence="2 10"/>